<dbReference type="SUPFAM" id="SSF51556">
    <property type="entry name" value="Metallo-dependent hydrolases"/>
    <property type="match status" value="1"/>
</dbReference>
<dbReference type="PATRIC" id="fig|1698449.3.peg.1384"/>
<accession>A0A0K1XEU1</accession>
<evidence type="ECO:0000256" key="1">
    <source>
        <dbReference type="ARBA" id="ARBA00009275"/>
    </source>
</evidence>
<organism evidence="5 6">
    <name type="scientific">Thiopseudomonas alkaliphila</name>
    <dbReference type="NCBI Taxonomy" id="1697053"/>
    <lineage>
        <taxon>Bacteria</taxon>
        <taxon>Pseudomonadati</taxon>
        <taxon>Pseudomonadota</taxon>
        <taxon>Gammaproteobacteria</taxon>
        <taxon>Pseudomonadales</taxon>
        <taxon>Pseudomonadaceae</taxon>
        <taxon>Thiopseudomonas</taxon>
    </lineage>
</organism>
<dbReference type="Proteomes" id="UP000063953">
    <property type="component" value="Chromosome"/>
</dbReference>
<dbReference type="PROSITE" id="PS01137">
    <property type="entry name" value="TATD_1"/>
    <property type="match status" value="1"/>
</dbReference>
<gene>
    <name evidence="5" type="ORF">AKN88_06895</name>
</gene>
<dbReference type="PROSITE" id="PS01091">
    <property type="entry name" value="TATD_3"/>
    <property type="match status" value="1"/>
</dbReference>
<dbReference type="CDD" id="cd01310">
    <property type="entry name" value="TatD_DNAse"/>
    <property type="match status" value="1"/>
</dbReference>
<evidence type="ECO:0000313" key="5">
    <source>
        <dbReference type="EMBL" id="AKX59683.1"/>
    </source>
</evidence>
<feature type="binding site" evidence="4">
    <location>
        <position position="157"/>
    </location>
    <ligand>
        <name>a divalent metal cation</name>
        <dbReference type="ChEBI" id="CHEBI:60240"/>
        <label>2</label>
    </ligand>
</feature>
<dbReference type="Pfam" id="PF01026">
    <property type="entry name" value="TatD_DNase"/>
    <property type="match status" value="1"/>
</dbReference>
<dbReference type="InterPro" id="IPR032466">
    <property type="entry name" value="Metal_Hydrolase"/>
</dbReference>
<protein>
    <submittedName>
        <fullName evidence="5">Hydrolase TatD</fullName>
    </submittedName>
</protein>
<dbReference type="PANTHER" id="PTHR46124">
    <property type="entry name" value="D-AMINOACYL-TRNA DEACYLASE"/>
    <property type="match status" value="1"/>
</dbReference>
<dbReference type="FunFam" id="3.20.20.140:FF:000005">
    <property type="entry name" value="TatD family hydrolase"/>
    <property type="match status" value="1"/>
</dbReference>
<dbReference type="InterPro" id="IPR015991">
    <property type="entry name" value="TatD/YcfH-like"/>
</dbReference>
<dbReference type="AlphaFoldDB" id="A0A0K1XEU1"/>
<comment type="similarity">
    <text evidence="1">Belongs to the metallo-dependent hydrolases superfamily. TatD-type hydrolase family.</text>
</comment>
<evidence type="ECO:0000313" key="6">
    <source>
        <dbReference type="Proteomes" id="UP000063953"/>
    </source>
</evidence>
<feature type="binding site" evidence="4">
    <location>
        <position position="7"/>
    </location>
    <ligand>
        <name>a divalent metal cation</name>
        <dbReference type="ChEBI" id="CHEBI:60240"/>
        <label>1</label>
    </ligand>
</feature>
<dbReference type="PANTHER" id="PTHR46124:SF3">
    <property type="entry name" value="HYDROLASE"/>
    <property type="match status" value="1"/>
</dbReference>
<dbReference type="GO" id="GO:0016788">
    <property type="term" value="F:hydrolase activity, acting on ester bonds"/>
    <property type="evidence" value="ECO:0007669"/>
    <property type="project" value="InterPro"/>
</dbReference>
<dbReference type="GO" id="GO:0046872">
    <property type="term" value="F:metal ion binding"/>
    <property type="evidence" value="ECO:0007669"/>
    <property type="project" value="UniProtKB-KW"/>
</dbReference>
<evidence type="ECO:0000256" key="3">
    <source>
        <dbReference type="ARBA" id="ARBA00022801"/>
    </source>
</evidence>
<name>A0A0K1XEU1_9GAMM</name>
<dbReference type="STRING" id="1697053.AKN87_09220"/>
<feature type="binding site" evidence="4">
    <location>
        <position position="97"/>
    </location>
    <ligand>
        <name>a divalent metal cation</name>
        <dbReference type="ChEBI" id="CHEBI:60240"/>
        <label>1</label>
    </ligand>
</feature>
<dbReference type="GO" id="GO:0004536">
    <property type="term" value="F:DNA nuclease activity"/>
    <property type="evidence" value="ECO:0007669"/>
    <property type="project" value="InterPro"/>
</dbReference>
<feature type="binding site" evidence="4">
    <location>
        <position position="9"/>
    </location>
    <ligand>
        <name>a divalent metal cation</name>
        <dbReference type="ChEBI" id="CHEBI:60240"/>
        <label>1</label>
    </ligand>
</feature>
<dbReference type="GO" id="GO:0005829">
    <property type="term" value="C:cytosol"/>
    <property type="evidence" value="ECO:0007669"/>
    <property type="project" value="TreeGrafter"/>
</dbReference>
<dbReference type="NCBIfam" id="TIGR00010">
    <property type="entry name" value="YchF/TatD family DNA exonuclease"/>
    <property type="match status" value="1"/>
</dbReference>
<dbReference type="InterPro" id="IPR001130">
    <property type="entry name" value="TatD-like"/>
</dbReference>
<proteinExistence type="inferred from homology"/>
<reference evidence="5 6" key="1">
    <citation type="journal article" date="2015" name="Genome Announc.">
        <title>Genome Sequences of Oblitimonas alkaliphila gen. nov. sp. nov. (Proposed), a Novel Bacterium of the Pseudomonadaceae Family.</title>
        <authorList>
            <person name="Lauer A.C."/>
            <person name="Nicholson A.C."/>
            <person name="Humrighouse B.W."/>
            <person name="Emery B."/>
            <person name="Drobish A."/>
            <person name="Juieng P."/>
            <person name="Loparev V."/>
            <person name="McQuiston J.R."/>
        </authorList>
    </citation>
    <scope>NUCLEOTIDE SEQUENCE [LARGE SCALE GENOMIC DNA]</scope>
    <source>
        <strain evidence="5 6">E5571</strain>
    </source>
</reference>
<dbReference type="RefSeq" id="WP_053100855.1">
    <property type="nucleotide sequence ID" value="NZ_CP012365.1"/>
</dbReference>
<keyword evidence="6" id="KW-1185">Reference proteome</keyword>
<feature type="binding site" evidence="4">
    <location>
        <position position="133"/>
    </location>
    <ligand>
        <name>a divalent metal cation</name>
        <dbReference type="ChEBI" id="CHEBI:60240"/>
        <label>2</label>
    </ligand>
</feature>
<keyword evidence="3 5" id="KW-0378">Hydrolase</keyword>
<dbReference type="InterPro" id="IPR018228">
    <property type="entry name" value="DNase_TatD-rel_CS"/>
</dbReference>
<dbReference type="PIRSF" id="PIRSF005902">
    <property type="entry name" value="DNase_TatD"/>
    <property type="match status" value="1"/>
</dbReference>
<evidence type="ECO:0000256" key="2">
    <source>
        <dbReference type="ARBA" id="ARBA00022723"/>
    </source>
</evidence>
<evidence type="ECO:0000256" key="4">
    <source>
        <dbReference type="PIRSR" id="PIRSR005902-1"/>
    </source>
</evidence>
<feature type="binding site" evidence="4">
    <location>
        <position position="207"/>
    </location>
    <ligand>
        <name>a divalent metal cation</name>
        <dbReference type="ChEBI" id="CHEBI:60240"/>
        <label>1</label>
    </ligand>
</feature>
<dbReference type="EMBL" id="CP012365">
    <property type="protein sequence ID" value="AKX59683.1"/>
    <property type="molecule type" value="Genomic_DNA"/>
</dbReference>
<dbReference type="Gene3D" id="3.20.20.140">
    <property type="entry name" value="Metal-dependent hydrolases"/>
    <property type="match status" value="1"/>
</dbReference>
<sequence length="262" mass="29540">MQLIDSHCHLDFPEFDPDRAAVIRRSQALWVSHMLLAGTTQATWQRLLATLKEFPNLYGALGLHPYFLAEHQALHLQQLAEQLSSQASNPQLVAVGEIGLDFQLPELDRSQQHYFFEQQLALAHEFNLPAIIHVRKAHDPTIATLKRFKLPRGGIIHAFNGSPEQAKEYIKLGFYLGIGGAYTWPNATRLQRTLQQLPLDSLLLETDSPDMAPSFAANQRNSPENLLQICQQVAQILQVSPEQLAKHSSQNFHQLFQLTAAQ</sequence>
<keyword evidence="2 4" id="KW-0479">Metal-binding</keyword>